<organism evidence="2 3">
    <name type="scientific">Tanacetum coccineum</name>
    <dbReference type="NCBI Taxonomy" id="301880"/>
    <lineage>
        <taxon>Eukaryota</taxon>
        <taxon>Viridiplantae</taxon>
        <taxon>Streptophyta</taxon>
        <taxon>Embryophyta</taxon>
        <taxon>Tracheophyta</taxon>
        <taxon>Spermatophyta</taxon>
        <taxon>Magnoliopsida</taxon>
        <taxon>eudicotyledons</taxon>
        <taxon>Gunneridae</taxon>
        <taxon>Pentapetalae</taxon>
        <taxon>asterids</taxon>
        <taxon>campanulids</taxon>
        <taxon>Asterales</taxon>
        <taxon>Asteraceae</taxon>
        <taxon>Asteroideae</taxon>
        <taxon>Anthemideae</taxon>
        <taxon>Anthemidinae</taxon>
        <taxon>Tanacetum</taxon>
    </lineage>
</organism>
<feature type="compositionally biased region" description="Polar residues" evidence="1">
    <location>
        <begin position="15"/>
        <end position="70"/>
    </location>
</feature>
<sequence>MNKTRKVRFQEPKESTSNTPTQADSQTSKITNKPLLTSTGMKCSTSASGSKPKSYTMKNRISQAASSNQKNKVEDHPRSFKSCLNKKNYVLECIASTKQNVLKANSKSLCKTCNKCLFNAWHDECVVDYLMNVNKNAKRRFATSNNKNDWKPTGKVFTSVGYRWLPTGRAFTIDGTK</sequence>
<accession>A0ABQ5BJ54</accession>
<name>A0ABQ5BJ54_9ASTR</name>
<dbReference type="Proteomes" id="UP001151760">
    <property type="component" value="Unassembled WGS sequence"/>
</dbReference>
<proteinExistence type="predicted"/>
<reference evidence="2" key="1">
    <citation type="journal article" date="2022" name="Int. J. Mol. Sci.">
        <title>Draft Genome of Tanacetum Coccineum: Genomic Comparison of Closely Related Tanacetum-Family Plants.</title>
        <authorList>
            <person name="Yamashiro T."/>
            <person name="Shiraishi A."/>
            <person name="Nakayama K."/>
            <person name="Satake H."/>
        </authorList>
    </citation>
    <scope>NUCLEOTIDE SEQUENCE</scope>
</reference>
<comment type="caution">
    <text evidence="2">The sequence shown here is derived from an EMBL/GenBank/DDBJ whole genome shotgun (WGS) entry which is preliminary data.</text>
</comment>
<evidence type="ECO:0000256" key="1">
    <source>
        <dbReference type="SAM" id="MobiDB-lite"/>
    </source>
</evidence>
<feature type="region of interest" description="Disordered" evidence="1">
    <location>
        <begin position="1"/>
        <end position="78"/>
    </location>
</feature>
<protein>
    <submittedName>
        <fullName evidence="2">Uncharacterized protein</fullName>
    </submittedName>
</protein>
<evidence type="ECO:0000313" key="2">
    <source>
        <dbReference type="EMBL" id="GJT13837.1"/>
    </source>
</evidence>
<keyword evidence="3" id="KW-1185">Reference proteome</keyword>
<gene>
    <name evidence="2" type="ORF">Tco_0860879</name>
</gene>
<reference evidence="2" key="2">
    <citation type="submission" date="2022-01" db="EMBL/GenBank/DDBJ databases">
        <authorList>
            <person name="Yamashiro T."/>
            <person name="Shiraishi A."/>
            <person name="Satake H."/>
            <person name="Nakayama K."/>
        </authorList>
    </citation>
    <scope>NUCLEOTIDE SEQUENCE</scope>
</reference>
<dbReference type="EMBL" id="BQNB010013264">
    <property type="protein sequence ID" value="GJT13837.1"/>
    <property type="molecule type" value="Genomic_DNA"/>
</dbReference>
<evidence type="ECO:0000313" key="3">
    <source>
        <dbReference type="Proteomes" id="UP001151760"/>
    </source>
</evidence>